<dbReference type="SUPFAM" id="SSF51206">
    <property type="entry name" value="cAMP-binding domain-like"/>
    <property type="match status" value="1"/>
</dbReference>
<dbReference type="InterPro" id="IPR036388">
    <property type="entry name" value="WH-like_DNA-bd_sf"/>
</dbReference>
<keyword evidence="7" id="KW-1185">Reference proteome</keyword>
<dbReference type="SMART" id="SM00419">
    <property type="entry name" value="HTH_CRP"/>
    <property type="match status" value="1"/>
</dbReference>
<dbReference type="InterPro" id="IPR012318">
    <property type="entry name" value="HTH_CRP"/>
</dbReference>
<evidence type="ECO:0000256" key="3">
    <source>
        <dbReference type="ARBA" id="ARBA00023163"/>
    </source>
</evidence>
<feature type="domain" description="Cyclic nucleotide-binding" evidence="4">
    <location>
        <begin position="46"/>
        <end position="147"/>
    </location>
</feature>
<dbReference type="PRINTS" id="PR00034">
    <property type="entry name" value="HTHCRP"/>
</dbReference>
<dbReference type="STRING" id="1867952.MTBPR1_10156"/>
<dbReference type="InterPro" id="IPR036390">
    <property type="entry name" value="WH_DNA-bd_sf"/>
</dbReference>
<dbReference type="InterPro" id="IPR050397">
    <property type="entry name" value="Env_Response_Regulators"/>
</dbReference>
<dbReference type="GO" id="GO:0003700">
    <property type="term" value="F:DNA-binding transcription factor activity"/>
    <property type="evidence" value="ECO:0007669"/>
    <property type="project" value="TreeGrafter"/>
</dbReference>
<keyword evidence="3" id="KW-0804">Transcription</keyword>
<sequence length="246" mass="27101">MNKMGIEGKPISVTKCGTCGGGKEDSSLCGLARSGLNSDNLQRSHRTYDVGQNIYFEGDNCDGVYCLKAGLIAIRKTDVNGNSAVVRLVQPGEAFGHRSFLANEKHAGSAEVLVKSKLCFIPKANLDTILASSPDVAVRFTRRVARDLREIEELYLLTTTQPVRKRLAHLLLNLRTRYADEDDGTDETILELPLSRQELAAAIGTRPETIARTIKKLEEDKLAFFKGRMVTIPSTALLQEDFESDD</sequence>
<feature type="domain" description="HTH crp-type" evidence="5">
    <location>
        <begin position="161"/>
        <end position="236"/>
    </location>
</feature>
<dbReference type="CDD" id="cd00092">
    <property type="entry name" value="HTH_CRP"/>
    <property type="match status" value="1"/>
</dbReference>
<dbReference type="Gene3D" id="2.60.120.10">
    <property type="entry name" value="Jelly Rolls"/>
    <property type="match status" value="1"/>
</dbReference>
<dbReference type="PANTHER" id="PTHR24567">
    <property type="entry name" value="CRP FAMILY TRANSCRIPTIONAL REGULATORY PROTEIN"/>
    <property type="match status" value="1"/>
</dbReference>
<dbReference type="PANTHER" id="PTHR24567:SF74">
    <property type="entry name" value="HTH-TYPE TRANSCRIPTIONAL REGULATOR ARCR"/>
    <property type="match status" value="1"/>
</dbReference>
<proteinExistence type="predicted"/>
<dbReference type="Pfam" id="PF13545">
    <property type="entry name" value="HTH_Crp_2"/>
    <property type="match status" value="1"/>
</dbReference>
<dbReference type="PROSITE" id="PS51063">
    <property type="entry name" value="HTH_CRP_2"/>
    <property type="match status" value="1"/>
</dbReference>
<dbReference type="OrthoDB" id="190787at2"/>
<gene>
    <name evidence="6" type="ORF">MTBPR1_10156</name>
</gene>
<dbReference type="GO" id="GO:0003677">
    <property type="term" value="F:DNA binding"/>
    <property type="evidence" value="ECO:0007669"/>
    <property type="project" value="UniProtKB-KW"/>
</dbReference>
<evidence type="ECO:0000256" key="1">
    <source>
        <dbReference type="ARBA" id="ARBA00023015"/>
    </source>
</evidence>
<evidence type="ECO:0000313" key="6">
    <source>
        <dbReference type="EMBL" id="SCA54909.1"/>
    </source>
</evidence>
<protein>
    <submittedName>
        <fullName evidence="6">Putative cAMP-binding protein-catabolite gene activator and regulatory subunit of cAMP-dependent protein kinase</fullName>
    </submittedName>
</protein>
<dbReference type="AlphaFoldDB" id="A0A1C3RCA1"/>
<dbReference type="Proteomes" id="UP000231658">
    <property type="component" value="Unassembled WGS sequence"/>
</dbReference>
<dbReference type="SMART" id="SM00100">
    <property type="entry name" value="cNMP"/>
    <property type="match status" value="1"/>
</dbReference>
<keyword evidence="2" id="KW-0238">DNA-binding</keyword>
<dbReference type="Pfam" id="PF00027">
    <property type="entry name" value="cNMP_binding"/>
    <property type="match status" value="1"/>
</dbReference>
<accession>A0A1C3RCA1</accession>
<evidence type="ECO:0000259" key="5">
    <source>
        <dbReference type="PROSITE" id="PS51063"/>
    </source>
</evidence>
<dbReference type="InterPro" id="IPR014710">
    <property type="entry name" value="RmlC-like_jellyroll"/>
</dbReference>
<dbReference type="CDD" id="cd00038">
    <property type="entry name" value="CAP_ED"/>
    <property type="match status" value="1"/>
</dbReference>
<evidence type="ECO:0000259" key="4">
    <source>
        <dbReference type="PROSITE" id="PS50042"/>
    </source>
</evidence>
<dbReference type="Gene3D" id="1.10.10.10">
    <property type="entry name" value="Winged helix-like DNA-binding domain superfamily/Winged helix DNA-binding domain"/>
    <property type="match status" value="1"/>
</dbReference>
<keyword evidence="1" id="KW-0805">Transcription regulation</keyword>
<reference evidence="6 7" key="1">
    <citation type="submission" date="2016-07" db="EMBL/GenBank/DDBJ databases">
        <authorList>
            <person name="Lefevre C.T."/>
        </authorList>
    </citation>
    <scope>NUCLEOTIDE SEQUENCE [LARGE SCALE GENOMIC DNA]</scope>
    <source>
        <strain evidence="6">PR1</strain>
    </source>
</reference>
<dbReference type="EMBL" id="FLYE01000001">
    <property type="protein sequence ID" value="SCA54909.1"/>
    <property type="molecule type" value="Genomic_DNA"/>
</dbReference>
<dbReference type="GO" id="GO:0005829">
    <property type="term" value="C:cytosol"/>
    <property type="evidence" value="ECO:0007669"/>
    <property type="project" value="TreeGrafter"/>
</dbReference>
<dbReference type="InterPro" id="IPR018490">
    <property type="entry name" value="cNMP-bd_dom_sf"/>
</dbReference>
<organism evidence="6 7">
    <name type="scientific">Candidatus Terasakiella magnetica</name>
    <dbReference type="NCBI Taxonomy" id="1867952"/>
    <lineage>
        <taxon>Bacteria</taxon>
        <taxon>Pseudomonadati</taxon>
        <taxon>Pseudomonadota</taxon>
        <taxon>Alphaproteobacteria</taxon>
        <taxon>Rhodospirillales</taxon>
        <taxon>Terasakiellaceae</taxon>
        <taxon>Terasakiella</taxon>
    </lineage>
</organism>
<dbReference type="PROSITE" id="PS50042">
    <property type="entry name" value="CNMP_BINDING_3"/>
    <property type="match status" value="1"/>
</dbReference>
<name>A0A1C3RCA1_9PROT</name>
<dbReference type="InterPro" id="IPR000595">
    <property type="entry name" value="cNMP-bd_dom"/>
</dbReference>
<dbReference type="SUPFAM" id="SSF46785">
    <property type="entry name" value="Winged helix' DNA-binding domain"/>
    <property type="match status" value="1"/>
</dbReference>
<evidence type="ECO:0000256" key="2">
    <source>
        <dbReference type="ARBA" id="ARBA00023125"/>
    </source>
</evidence>
<evidence type="ECO:0000313" key="7">
    <source>
        <dbReference type="Proteomes" id="UP000231658"/>
    </source>
</evidence>